<evidence type="ECO:0000256" key="9">
    <source>
        <dbReference type="ARBA" id="ARBA00038592"/>
    </source>
</evidence>
<keyword evidence="7 10" id="KW-0238">DNA-binding</keyword>
<dbReference type="Gene3D" id="3.100.10.20">
    <property type="entry name" value="CRISPR-associated endonuclease Cas1, N-terminal domain"/>
    <property type="match status" value="1"/>
</dbReference>
<dbReference type="KEGG" id="mmai:sS8_2094"/>
<dbReference type="InterPro" id="IPR002729">
    <property type="entry name" value="CRISPR-assoc_Cas1"/>
</dbReference>
<dbReference type="InterPro" id="IPR042206">
    <property type="entry name" value="CRISPR-assoc_Cas1_C"/>
</dbReference>
<keyword evidence="4 10" id="KW-0378">Hydrolase</keyword>
<sequence length="344" mass="38646">MTVLLNTLYITTPEAYLRLEGETVCVMIEDEKRLQVPLHHLGAFVLFDHVMLSPALLGRCAEDGRSVVWLNRSGRFRARLEGPVNGNVLLRQAQYRAADDEPKTLAIARASVAGKLRNSRQVLMRGAREIDNPTERDALVQAARLIANQIRKIPQADNLDTLRGLEGDSARIYFDVLPYLMKPSAREAFPFSTRNRRPPRDRFNALISFLYALKLADCRSALETVGLDPQLGFLHAARPGRPALALDLLEEFRAPLCDRLALTLINRGQIQPKDFDEREGGAVLLNDSGRKTVITAYQARKQETLKHPVLDAEVSIGLLAQLQARLLARYLRGDVPHYVPFLNR</sequence>
<name>A0A250KR72_9GAMM</name>
<dbReference type="CDD" id="cd09721">
    <property type="entry name" value="Cas1_I-C"/>
    <property type="match status" value="1"/>
</dbReference>
<dbReference type="NCBIfam" id="TIGR00287">
    <property type="entry name" value="cas1"/>
    <property type="match status" value="1"/>
</dbReference>
<dbReference type="HAMAP" id="MF_01470">
    <property type="entry name" value="Cas1"/>
    <property type="match status" value="1"/>
</dbReference>
<comment type="similarity">
    <text evidence="10">Belongs to the CRISPR-associated endonuclease Cas1 family.</text>
</comment>
<evidence type="ECO:0000256" key="2">
    <source>
        <dbReference type="ARBA" id="ARBA00022723"/>
    </source>
</evidence>
<reference evidence="11 12" key="1">
    <citation type="submission" date="2016-12" db="EMBL/GenBank/DDBJ databases">
        <title>Genome sequencing of Methylocaldum marinum.</title>
        <authorList>
            <person name="Takeuchi M."/>
            <person name="Kamagata Y."/>
            <person name="Hiraoka S."/>
            <person name="Oshima K."/>
            <person name="Hattori M."/>
            <person name="Iwasaki W."/>
        </authorList>
    </citation>
    <scope>NUCLEOTIDE SEQUENCE [LARGE SCALE GENOMIC DNA]</scope>
    <source>
        <strain evidence="11 12">S8</strain>
    </source>
</reference>
<dbReference type="GO" id="GO:0046872">
    <property type="term" value="F:metal ion binding"/>
    <property type="evidence" value="ECO:0007669"/>
    <property type="project" value="UniProtKB-UniRule"/>
</dbReference>
<dbReference type="NCBIfam" id="TIGR03640">
    <property type="entry name" value="cas1_DVULG"/>
    <property type="match status" value="1"/>
</dbReference>
<protein>
    <recommendedName>
        <fullName evidence="10">CRISPR-associated endonuclease Cas1</fullName>
        <ecNumber evidence="10">3.1.-.-</ecNumber>
    </recommendedName>
</protein>
<evidence type="ECO:0000256" key="4">
    <source>
        <dbReference type="ARBA" id="ARBA00022801"/>
    </source>
</evidence>
<gene>
    <name evidence="10" type="primary">cas1</name>
    <name evidence="11" type="ORF">sS8_2094</name>
</gene>
<dbReference type="EMBL" id="AP017928">
    <property type="protein sequence ID" value="BBA34046.1"/>
    <property type="molecule type" value="Genomic_DNA"/>
</dbReference>
<comment type="subunit">
    <text evidence="9 10">Homodimer, forms a heterotetramer with a Cas2 homodimer.</text>
</comment>
<evidence type="ECO:0000256" key="7">
    <source>
        <dbReference type="ARBA" id="ARBA00023125"/>
    </source>
</evidence>
<dbReference type="GO" id="GO:0051607">
    <property type="term" value="P:defense response to virus"/>
    <property type="evidence" value="ECO:0007669"/>
    <property type="project" value="UniProtKB-UniRule"/>
</dbReference>
<dbReference type="GO" id="GO:0043571">
    <property type="term" value="P:maintenance of CRISPR repeat elements"/>
    <property type="evidence" value="ECO:0007669"/>
    <property type="project" value="UniProtKB-UniRule"/>
</dbReference>
<evidence type="ECO:0000256" key="8">
    <source>
        <dbReference type="ARBA" id="ARBA00023211"/>
    </source>
</evidence>
<keyword evidence="3 10" id="KW-0255">Endonuclease</keyword>
<dbReference type="EC" id="3.1.-.-" evidence="10"/>
<evidence type="ECO:0000256" key="6">
    <source>
        <dbReference type="ARBA" id="ARBA00023118"/>
    </source>
</evidence>
<evidence type="ECO:0000313" key="12">
    <source>
        <dbReference type="Proteomes" id="UP000266313"/>
    </source>
</evidence>
<evidence type="ECO:0000313" key="11">
    <source>
        <dbReference type="EMBL" id="BBA34046.1"/>
    </source>
</evidence>
<dbReference type="OrthoDB" id="9803119at2"/>
<dbReference type="PANTHER" id="PTHR34353">
    <property type="entry name" value="CRISPR-ASSOCIATED ENDONUCLEASE CAS1 1"/>
    <property type="match status" value="1"/>
</dbReference>
<proteinExistence type="inferred from homology"/>
<dbReference type="Proteomes" id="UP000266313">
    <property type="component" value="Chromosome"/>
</dbReference>
<dbReference type="GO" id="GO:0016787">
    <property type="term" value="F:hydrolase activity"/>
    <property type="evidence" value="ECO:0007669"/>
    <property type="project" value="UniProtKB-KW"/>
</dbReference>
<comment type="cofactor">
    <cofactor evidence="10">
        <name>Mg(2+)</name>
        <dbReference type="ChEBI" id="CHEBI:18420"/>
    </cofactor>
    <cofactor evidence="10">
        <name>Mn(2+)</name>
        <dbReference type="ChEBI" id="CHEBI:29035"/>
    </cofactor>
</comment>
<keyword evidence="5 10" id="KW-0460">Magnesium</keyword>
<keyword evidence="12" id="KW-1185">Reference proteome</keyword>
<keyword evidence="1 10" id="KW-0540">Nuclease</keyword>
<dbReference type="InterPro" id="IPR050646">
    <property type="entry name" value="Cas1"/>
</dbReference>
<accession>A0A250KR72</accession>
<dbReference type="GO" id="GO:0004520">
    <property type="term" value="F:DNA endonuclease activity"/>
    <property type="evidence" value="ECO:0007669"/>
    <property type="project" value="InterPro"/>
</dbReference>
<dbReference type="RefSeq" id="WP_119629534.1">
    <property type="nucleotide sequence ID" value="NZ_AP017928.1"/>
</dbReference>
<feature type="binding site" evidence="10">
    <location>
        <position position="250"/>
    </location>
    <ligand>
        <name>Mn(2+)</name>
        <dbReference type="ChEBI" id="CHEBI:29035"/>
    </ligand>
</feature>
<dbReference type="GO" id="GO:0003677">
    <property type="term" value="F:DNA binding"/>
    <property type="evidence" value="ECO:0007669"/>
    <property type="project" value="UniProtKB-KW"/>
</dbReference>
<evidence type="ECO:0000256" key="10">
    <source>
        <dbReference type="HAMAP-Rule" id="MF_01470"/>
    </source>
</evidence>
<feature type="binding site" evidence="10">
    <location>
        <position position="166"/>
    </location>
    <ligand>
        <name>Mn(2+)</name>
        <dbReference type="ChEBI" id="CHEBI:29035"/>
    </ligand>
</feature>
<evidence type="ECO:0000256" key="3">
    <source>
        <dbReference type="ARBA" id="ARBA00022759"/>
    </source>
</evidence>
<comment type="function">
    <text evidence="10">CRISPR (clustered regularly interspaced short palindromic repeat), is an adaptive immune system that provides protection against mobile genetic elements (viruses, transposable elements and conjugative plasmids). CRISPR clusters contain spacers, sequences complementary to antecedent mobile elements, and target invading nucleic acids. CRISPR clusters are transcribed and processed into CRISPR RNA (crRNA). Acts as a dsDNA endonuclease. Involved in the integration of spacer DNA into the CRISPR cassette.</text>
</comment>
<keyword evidence="8 10" id="KW-0464">Manganese</keyword>
<dbReference type="Pfam" id="PF01867">
    <property type="entry name" value="Cas_Cas1"/>
    <property type="match status" value="1"/>
</dbReference>
<dbReference type="InterPro" id="IPR019856">
    <property type="entry name" value="CRISPR-assoc_Cas1_DVULG"/>
</dbReference>
<feature type="binding site" evidence="10">
    <location>
        <position position="235"/>
    </location>
    <ligand>
        <name>Mn(2+)</name>
        <dbReference type="ChEBI" id="CHEBI:29035"/>
    </ligand>
</feature>
<dbReference type="AlphaFoldDB" id="A0A250KR72"/>
<dbReference type="PANTHER" id="PTHR34353:SF2">
    <property type="entry name" value="CRISPR-ASSOCIATED ENDONUCLEASE CAS1 1"/>
    <property type="match status" value="1"/>
</dbReference>
<evidence type="ECO:0000256" key="1">
    <source>
        <dbReference type="ARBA" id="ARBA00022722"/>
    </source>
</evidence>
<evidence type="ECO:0000256" key="5">
    <source>
        <dbReference type="ARBA" id="ARBA00022842"/>
    </source>
</evidence>
<dbReference type="Gene3D" id="1.20.120.920">
    <property type="entry name" value="CRISPR-associated endonuclease Cas1, C-terminal domain"/>
    <property type="match status" value="1"/>
</dbReference>
<organism evidence="11 12">
    <name type="scientific">Methylocaldum marinum</name>
    <dbReference type="NCBI Taxonomy" id="1432792"/>
    <lineage>
        <taxon>Bacteria</taxon>
        <taxon>Pseudomonadati</taxon>
        <taxon>Pseudomonadota</taxon>
        <taxon>Gammaproteobacteria</taxon>
        <taxon>Methylococcales</taxon>
        <taxon>Methylococcaceae</taxon>
        <taxon>Methylocaldum</taxon>
    </lineage>
</organism>
<dbReference type="InterPro" id="IPR042211">
    <property type="entry name" value="CRISPR-assoc_Cas1_N"/>
</dbReference>
<keyword evidence="2 10" id="KW-0479">Metal-binding</keyword>
<keyword evidence="6 10" id="KW-0051">Antiviral defense</keyword>